<name>A0ABN1GWK2_9ACTN</name>
<comment type="caution">
    <text evidence="2">The sequence shown here is derived from an EMBL/GenBank/DDBJ whole genome shotgun (WGS) entry which is preliminary data.</text>
</comment>
<reference evidence="2 3" key="1">
    <citation type="journal article" date="2019" name="Int. J. Syst. Evol. Microbiol.">
        <title>The Global Catalogue of Microorganisms (GCM) 10K type strain sequencing project: providing services to taxonomists for standard genome sequencing and annotation.</title>
        <authorList>
            <consortium name="The Broad Institute Genomics Platform"/>
            <consortium name="The Broad Institute Genome Sequencing Center for Infectious Disease"/>
            <person name="Wu L."/>
            <person name="Ma J."/>
        </authorList>
    </citation>
    <scope>NUCLEOTIDE SEQUENCE [LARGE SCALE GENOMIC DNA]</scope>
    <source>
        <strain evidence="2 3">JCM 10671</strain>
    </source>
</reference>
<gene>
    <name evidence="2" type="ORF">GCM10009547_25860</name>
</gene>
<feature type="transmembrane region" description="Helical" evidence="1">
    <location>
        <begin position="63"/>
        <end position="82"/>
    </location>
</feature>
<evidence type="ECO:0008006" key="4">
    <source>
        <dbReference type="Google" id="ProtNLM"/>
    </source>
</evidence>
<dbReference type="InterPro" id="IPR025238">
    <property type="entry name" value="DUF4184"/>
</dbReference>
<keyword evidence="1" id="KW-0812">Transmembrane</keyword>
<feature type="transmembrane region" description="Helical" evidence="1">
    <location>
        <begin position="209"/>
        <end position="230"/>
    </location>
</feature>
<keyword evidence="1" id="KW-1133">Transmembrane helix</keyword>
<proteinExistence type="predicted"/>
<evidence type="ECO:0000313" key="2">
    <source>
        <dbReference type="EMBL" id="GAA0621906.1"/>
    </source>
</evidence>
<feature type="transmembrane region" description="Helical" evidence="1">
    <location>
        <begin position="103"/>
        <end position="120"/>
    </location>
</feature>
<evidence type="ECO:0000313" key="3">
    <source>
        <dbReference type="Proteomes" id="UP001500957"/>
    </source>
</evidence>
<keyword evidence="1" id="KW-0472">Membrane</keyword>
<evidence type="ECO:0000256" key="1">
    <source>
        <dbReference type="SAM" id="Phobius"/>
    </source>
</evidence>
<dbReference type="Proteomes" id="UP001500957">
    <property type="component" value="Unassembled WGS sequence"/>
</dbReference>
<keyword evidence="3" id="KW-1185">Reference proteome</keyword>
<sequence>MPFTVSHVAVVLPLTRTPLPASALVIGSMVPDLPVHLAHRPTEITHSWSGLVGQDLAMGLAGWALWHGLLAAPVLAGAPAAVRARAAGVRMGLGNRLRDVRELGLVVVALLLGSALHVLLDSFTHVDRWGTSLVPALNETYAGHAGYSWLQYGGSVLGLAVVGAVLLRAWRGPGQSWTLVIASAATVGGLLGLHGAVSSGDLRTIAYYAVTRASAALLATVLVLAAAWHLRRALLPPDRVSA</sequence>
<protein>
    <recommendedName>
        <fullName evidence="4">DUF4184 family protein</fullName>
    </recommendedName>
</protein>
<feature type="transmembrane region" description="Helical" evidence="1">
    <location>
        <begin position="149"/>
        <end position="170"/>
    </location>
</feature>
<feature type="transmembrane region" description="Helical" evidence="1">
    <location>
        <begin position="177"/>
        <end position="197"/>
    </location>
</feature>
<dbReference type="RefSeq" id="WP_344605323.1">
    <property type="nucleotide sequence ID" value="NZ_BAAAHE010000020.1"/>
</dbReference>
<dbReference type="EMBL" id="BAAAHE010000020">
    <property type="protein sequence ID" value="GAA0621906.1"/>
    <property type="molecule type" value="Genomic_DNA"/>
</dbReference>
<accession>A0ABN1GWK2</accession>
<organism evidence="2 3">
    <name type="scientific">Sporichthya brevicatena</name>
    <dbReference type="NCBI Taxonomy" id="171442"/>
    <lineage>
        <taxon>Bacteria</taxon>
        <taxon>Bacillati</taxon>
        <taxon>Actinomycetota</taxon>
        <taxon>Actinomycetes</taxon>
        <taxon>Sporichthyales</taxon>
        <taxon>Sporichthyaceae</taxon>
        <taxon>Sporichthya</taxon>
    </lineage>
</organism>
<dbReference type="Pfam" id="PF13803">
    <property type="entry name" value="DUF4184"/>
    <property type="match status" value="1"/>
</dbReference>